<dbReference type="SMART" id="SM00388">
    <property type="entry name" value="HisKA"/>
    <property type="match status" value="1"/>
</dbReference>
<evidence type="ECO:0000313" key="15">
    <source>
        <dbReference type="Proteomes" id="UP000767334"/>
    </source>
</evidence>
<dbReference type="Pfam" id="PF00672">
    <property type="entry name" value="HAMP"/>
    <property type="match status" value="1"/>
</dbReference>
<organism evidence="14 15">
    <name type="scientific">Clostridium saudiense</name>
    <dbReference type="NCBI Taxonomy" id="1414720"/>
    <lineage>
        <taxon>Bacteria</taxon>
        <taxon>Bacillati</taxon>
        <taxon>Bacillota</taxon>
        <taxon>Clostridia</taxon>
        <taxon>Eubacteriales</taxon>
        <taxon>Clostridiaceae</taxon>
        <taxon>Clostridium</taxon>
    </lineage>
</organism>
<dbReference type="PANTHER" id="PTHR45528:SF10">
    <property type="entry name" value="METHYL-ACCEPTING CHEMOTAXIS PROTEIN"/>
    <property type="match status" value="1"/>
</dbReference>
<sequence>MFKTLRSKLLFGTIISVVVINIIFTIFIAIFLENTLRNDIIKEITNIKSFSINTINQNEIIGESKWKSLNSIKELTNSYVSMINDKGEINEYVSVVISEEEINNIVSESKNLKSIIRFKRLNNIYCVTYNSPIYLDNDFYCNLIIQKDYSEKYNKNINVITIVIAGQVIVVLSIIIIISMIISKVTKPINELNESMKDLSKSINSKDIIINSNDEIGELSKSYNLMKNKIKDQMEIIIEEKEKIEQLQKVSREFFNNATHELKTPVTAISLYAQIFKENKLNEIDEDFINRASGRIIMESEKMKTLVEKILDVSKGEIKSAKNKYEFSLTELIEEIIEDFQVRIESKGYIINKRLEEVTIYSVLEDMESIIVNLIDNAIKYNVGKRIDINLYKEEGNIVFSIMNKCTNFPENIKDKLLEPFIKYNTYKDISKEVSSSGLGLYLCRELASENYGELSYEIKGEKINFILKFNLNKK</sequence>
<comment type="caution">
    <text evidence="14">The sequence shown here is derived from an EMBL/GenBank/DDBJ whole genome shotgun (WGS) entry which is preliminary data.</text>
</comment>
<dbReference type="Gene3D" id="3.30.565.10">
    <property type="entry name" value="Histidine kinase-like ATPase, C-terminal domain"/>
    <property type="match status" value="1"/>
</dbReference>
<keyword evidence="10 11" id="KW-0472">Membrane</keyword>
<keyword evidence="15" id="KW-1185">Reference proteome</keyword>
<evidence type="ECO:0000256" key="11">
    <source>
        <dbReference type="SAM" id="Phobius"/>
    </source>
</evidence>
<dbReference type="CDD" id="cd06225">
    <property type="entry name" value="HAMP"/>
    <property type="match status" value="1"/>
</dbReference>
<dbReference type="Gene3D" id="6.10.340.10">
    <property type="match status" value="1"/>
</dbReference>
<dbReference type="InterPro" id="IPR003594">
    <property type="entry name" value="HATPase_dom"/>
</dbReference>
<evidence type="ECO:0000256" key="5">
    <source>
        <dbReference type="ARBA" id="ARBA00022679"/>
    </source>
</evidence>
<evidence type="ECO:0000259" key="13">
    <source>
        <dbReference type="PROSITE" id="PS50885"/>
    </source>
</evidence>
<evidence type="ECO:0000256" key="1">
    <source>
        <dbReference type="ARBA" id="ARBA00000085"/>
    </source>
</evidence>
<comment type="catalytic activity">
    <reaction evidence="1">
        <text>ATP + protein L-histidine = ADP + protein N-phospho-L-histidine.</text>
        <dbReference type="EC" id="2.7.13.3"/>
    </reaction>
</comment>
<keyword evidence="9" id="KW-0902">Two-component regulatory system</keyword>
<feature type="transmembrane region" description="Helical" evidence="11">
    <location>
        <begin position="12"/>
        <end position="32"/>
    </location>
</feature>
<dbReference type="EMBL" id="JACJLL010000041">
    <property type="protein sequence ID" value="MBM6819303.1"/>
    <property type="molecule type" value="Genomic_DNA"/>
</dbReference>
<proteinExistence type="predicted"/>
<dbReference type="SUPFAM" id="SSF55874">
    <property type="entry name" value="ATPase domain of HSP90 chaperone/DNA topoisomerase II/histidine kinase"/>
    <property type="match status" value="1"/>
</dbReference>
<dbReference type="InterPro" id="IPR036890">
    <property type="entry name" value="HATPase_C_sf"/>
</dbReference>
<dbReference type="InterPro" id="IPR003660">
    <property type="entry name" value="HAMP_dom"/>
</dbReference>
<accession>A0ABS2FH97</accession>
<evidence type="ECO:0000256" key="3">
    <source>
        <dbReference type="ARBA" id="ARBA00012438"/>
    </source>
</evidence>
<evidence type="ECO:0000256" key="6">
    <source>
        <dbReference type="ARBA" id="ARBA00022692"/>
    </source>
</evidence>
<dbReference type="CDD" id="cd00082">
    <property type="entry name" value="HisKA"/>
    <property type="match status" value="1"/>
</dbReference>
<comment type="subcellular location">
    <subcellularLocation>
        <location evidence="2">Membrane</location>
        <topology evidence="2">Multi-pass membrane protein</topology>
    </subcellularLocation>
</comment>
<feature type="transmembrane region" description="Helical" evidence="11">
    <location>
        <begin position="157"/>
        <end position="182"/>
    </location>
</feature>
<dbReference type="InterPro" id="IPR036097">
    <property type="entry name" value="HisK_dim/P_sf"/>
</dbReference>
<keyword evidence="8 11" id="KW-1133">Transmembrane helix</keyword>
<evidence type="ECO:0000256" key="4">
    <source>
        <dbReference type="ARBA" id="ARBA00022553"/>
    </source>
</evidence>
<evidence type="ECO:0000256" key="8">
    <source>
        <dbReference type="ARBA" id="ARBA00022989"/>
    </source>
</evidence>
<dbReference type="CDD" id="cd00075">
    <property type="entry name" value="HATPase"/>
    <property type="match status" value="1"/>
</dbReference>
<keyword evidence="5" id="KW-0808">Transferase</keyword>
<dbReference type="InterPro" id="IPR050398">
    <property type="entry name" value="HssS/ArlS-like"/>
</dbReference>
<evidence type="ECO:0000256" key="2">
    <source>
        <dbReference type="ARBA" id="ARBA00004141"/>
    </source>
</evidence>
<dbReference type="GO" id="GO:0016301">
    <property type="term" value="F:kinase activity"/>
    <property type="evidence" value="ECO:0007669"/>
    <property type="project" value="UniProtKB-KW"/>
</dbReference>
<dbReference type="InterPro" id="IPR003661">
    <property type="entry name" value="HisK_dim/P_dom"/>
</dbReference>
<dbReference type="InterPro" id="IPR005467">
    <property type="entry name" value="His_kinase_dom"/>
</dbReference>
<keyword evidence="6 11" id="KW-0812">Transmembrane</keyword>
<dbReference type="SMART" id="SM00387">
    <property type="entry name" value="HATPase_c"/>
    <property type="match status" value="1"/>
</dbReference>
<dbReference type="SMART" id="SM00304">
    <property type="entry name" value="HAMP"/>
    <property type="match status" value="1"/>
</dbReference>
<dbReference type="EC" id="2.7.13.3" evidence="3"/>
<feature type="domain" description="HAMP" evidence="13">
    <location>
        <begin position="183"/>
        <end position="235"/>
    </location>
</feature>
<dbReference type="Pfam" id="PF02518">
    <property type="entry name" value="HATPase_c"/>
    <property type="match status" value="1"/>
</dbReference>
<dbReference type="PANTHER" id="PTHR45528">
    <property type="entry name" value="SENSOR HISTIDINE KINASE CPXA"/>
    <property type="match status" value="1"/>
</dbReference>
<feature type="domain" description="Histidine kinase" evidence="12">
    <location>
        <begin position="257"/>
        <end position="474"/>
    </location>
</feature>
<dbReference type="PROSITE" id="PS50885">
    <property type="entry name" value="HAMP"/>
    <property type="match status" value="1"/>
</dbReference>
<dbReference type="Gene3D" id="1.10.287.130">
    <property type="match status" value="1"/>
</dbReference>
<dbReference type="SUPFAM" id="SSF158472">
    <property type="entry name" value="HAMP domain-like"/>
    <property type="match status" value="1"/>
</dbReference>
<evidence type="ECO:0000256" key="7">
    <source>
        <dbReference type="ARBA" id="ARBA00022777"/>
    </source>
</evidence>
<dbReference type="Pfam" id="PF00512">
    <property type="entry name" value="HisKA"/>
    <property type="match status" value="1"/>
</dbReference>
<evidence type="ECO:0000256" key="9">
    <source>
        <dbReference type="ARBA" id="ARBA00023012"/>
    </source>
</evidence>
<keyword evidence="7 14" id="KW-0418">Kinase</keyword>
<dbReference type="RefSeq" id="WP_204572226.1">
    <property type="nucleotide sequence ID" value="NZ_JACJLL010000041.1"/>
</dbReference>
<name>A0ABS2FH97_9CLOT</name>
<dbReference type="PROSITE" id="PS50109">
    <property type="entry name" value="HIS_KIN"/>
    <property type="match status" value="1"/>
</dbReference>
<evidence type="ECO:0000313" key="14">
    <source>
        <dbReference type="EMBL" id="MBM6819303.1"/>
    </source>
</evidence>
<evidence type="ECO:0000259" key="12">
    <source>
        <dbReference type="PROSITE" id="PS50109"/>
    </source>
</evidence>
<keyword evidence="4" id="KW-0597">Phosphoprotein</keyword>
<evidence type="ECO:0000256" key="10">
    <source>
        <dbReference type="ARBA" id="ARBA00023136"/>
    </source>
</evidence>
<dbReference type="SUPFAM" id="SSF47384">
    <property type="entry name" value="Homodimeric domain of signal transducing histidine kinase"/>
    <property type="match status" value="1"/>
</dbReference>
<dbReference type="Proteomes" id="UP000767334">
    <property type="component" value="Unassembled WGS sequence"/>
</dbReference>
<gene>
    <name evidence="14" type="ORF">H6A19_08135</name>
</gene>
<protein>
    <recommendedName>
        <fullName evidence="3">histidine kinase</fullName>
        <ecNumber evidence="3">2.7.13.3</ecNumber>
    </recommendedName>
</protein>
<reference evidence="14 15" key="1">
    <citation type="journal article" date="2021" name="Sci. Rep.">
        <title>The distribution of antibiotic resistance genes in chicken gut microbiota commensals.</title>
        <authorList>
            <person name="Juricova H."/>
            <person name="Matiasovicova J."/>
            <person name="Kubasova T."/>
            <person name="Cejkova D."/>
            <person name="Rychlik I."/>
        </authorList>
    </citation>
    <scope>NUCLEOTIDE SEQUENCE [LARGE SCALE GENOMIC DNA]</scope>
    <source>
        <strain evidence="14 15">An435</strain>
    </source>
</reference>